<feature type="domain" description="PurM-like N-terminal" evidence="1">
    <location>
        <begin position="3"/>
        <end position="84"/>
    </location>
</feature>
<dbReference type="GO" id="GO:0004642">
    <property type="term" value="F:phosphoribosylformylglycinamidine synthase activity"/>
    <property type="evidence" value="ECO:0007669"/>
    <property type="project" value="InterPro"/>
</dbReference>
<dbReference type="InterPro" id="IPR010074">
    <property type="entry name" value="PRibForGlyAmidine_synth_PurL"/>
</dbReference>
<reference evidence="2" key="1">
    <citation type="journal article" date="2014" name="Front. Microbiol.">
        <title>High frequency of phylogenetically diverse reductive dehalogenase-homologous genes in deep subseafloor sedimentary metagenomes.</title>
        <authorList>
            <person name="Kawai M."/>
            <person name="Futagami T."/>
            <person name="Toyoda A."/>
            <person name="Takaki Y."/>
            <person name="Nishi S."/>
            <person name="Hori S."/>
            <person name="Arai W."/>
            <person name="Tsubouchi T."/>
            <person name="Morono Y."/>
            <person name="Uchiyama I."/>
            <person name="Ito T."/>
            <person name="Fujiyama A."/>
            <person name="Inagaki F."/>
            <person name="Takami H."/>
        </authorList>
    </citation>
    <scope>NUCLEOTIDE SEQUENCE</scope>
    <source>
        <strain evidence="2">Expedition CK06-06</strain>
    </source>
</reference>
<dbReference type="PANTHER" id="PTHR43555:SF1">
    <property type="entry name" value="PHOSPHORIBOSYLFORMYLGLYCINAMIDINE SYNTHASE SUBUNIT PURL"/>
    <property type="match status" value="1"/>
</dbReference>
<dbReference type="AlphaFoldDB" id="X1SQ82"/>
<name>X1SQ82_9ZZZZ</name>
<gene>
    <name evidence="2" type="ORF">S12H4_38819</name>
</gene>
<evidence type="ECO:0000313" key="2">
    <source>
        <dbReference type="EMBL" id="GAI95247.1"/>
    </source>
</evidence>
<organism evidence="2">
    <name type="scientific">marine sediment metagenome</name>
    <dbReference type="NCBI Taxonomy" id="412755"/>
    <lineage>
        <taxon>unclassified sequences</taxon>
        <taxon>metagenomes</taxon>
        <taxon>ecological metagenomes</taxon>
    </lineage>
</organism>
<comment type="caution">
    <text evidence="2">The sequence shown here is derived from an EMBL/GenBank/DDBJ whole genome shotgun (WGS) entry which is preliminary data.</text>
</comment>
<dbReference type="EMBL" id="BARW01023399">
    <property type="protein sequence ID" value="GAI95247.1"/>
    <property type="molecule type" value="Genomic_DNA"/>
</dbReference>
<accession>X1SQ82</accession>
<evidence type="ECO:0000259" key="1">
    <source>
        <dbReference type="Pfam" id="PF00586"/>
    </source>
</evidence>
<sequence>MTLCKAARNLSCKGALPMAVTDNLNFGNPEKEEIFWQLEESIKGISEACEALETPVISGNVSLNNESNGEAIYPTPIIGMAGII</sequence>
<dbReference type="InterPro" id="IPR036921">
    <property type="entry name" value="PurM-like_N_sf"/>
</dbReference>
<feature type="non-terminal residue" evidence="2">
    <location>
        <position position="84"/>
    </location>
</feature>
<protein>
    <recommendedName>
        <fullName evidence="1">PurM-like N-terminal domain-containing protein</fullName>
    </recommendedName>
</protein>
<dbReference type="InterPro" id="IPR016188">
    <property type="entry name" value="PurM-like_N"/>
</dbReference>
<dbReference type="PANTHER" id="PTHR43555">
    <property type="entry name" value="PHOSPHORIBOSYLFORMYLGLYCINAMIDINE SYNTHASE SUBUNIT PURL"/>
    <property type="match status" value="1"/>
</dbReference>
<dbReference type="Pfam" id="PF00586">
    <property type="entry name" value="AIRS"/>
    <property type="match status" value="1"/>
</dbReference>
<dbReference type="GO" id="GO:0006189">
    <property type="term" value="P:'de novo' IMP biosynthetic process"/>
    <property type="evidence" value="ECO:0007669"/>
    <property type="project" value="InterPro"/>
</dbReference>
<dbReference type="Gene3D" id="3.30.1330.10">
    <property type="entry name" value="PurM-like, N-terminal domain"/>
    <property type="match status" value="1"/>
</dbReference>
<dbReference type="SUPFAM" id="SSF55326">
    <property type="entry name" value="PurM N-terminal domain-like"/>
    <property type="match status" value="1"/>
</dbReference>
<proteinExistence type="predicted"/>